<keyword evidence="2" id="KW-1185">Reference proteome</keyword>
<proteinExistence type="predicted"/>
<reference evidence="1" key="1">
    <citation type="submission" date="2020-01" db="EMBL/GenBank/DDBJ databases">
        <authorList>
            <person name="Mishra B."/>
        </authorList>
    </citation>
    <scope>NUCLEOTIDE SEQUENCE [LARGE SCALE GENOMIC DNA]</scope>
</reference>
<name>A0A6D2JRP4_9BRAS</name>
<organism evidence="1 2">
    <name type="scientific">Microthlaspi erraticum</name>
    <dbReference type="NCBI Taxonomy" id="1685480"/>
    <lineage>
        <taxon>Eukaryota</taxon>
        <taxon>Viridiplantae</taxon>
        <taxon>Streptophyta</taxon>
        <taxon>Embryophyta</taxon>
        <taxon>Tracheophyta</taxon>
        <taxon>Spermatophyta</taxon>
        <taxon>Magnoliopsida</taxon>
        <taxon>eudicotyledons</taxon>
        <taxon>Gunneridae</taxon>
        <taxon>Pentapetalae</taxon>
        <taxon>rosids</taxon>
        <taxon>malvids</taxon>
        <taxon>Brassicales</taxon>
        <taxon>Brassicaceae</taxon>
        <taxon>Coluteocarpeae</taxon>
        <taxon>Microthlaspi</taxon>
    </lineage>
</organism>
<evidence type="ECO:0008006" key="3">
    <source>
        <dbReference type="Google" id="ProtNLM"/>
    </source>
</evidence>
<comment type="caution">
    <text evidence="1">The sequence shown here is derived from an EMBL/GenBank/DDBJ whole genome shotgun (WGS) entry which is preliminary data.</text>
</comment>
<dbReference type="InterPro" id="IPR052343">
    <property type="entry name" value="Retrotransposon-Effector_Assoc"/>
</dbReference>
<sequence>MSAPAQDQNRIDAINKNLKAAYQKEEAYWKQRSRTLWLSLRDKNSGSVHQRSSSCRETVSQAINPCISPETNDALIAAPTTEEIRLALFFIHPDKVSGPDGFSASFFSKQTDWNGNSLQRFGKEWDFMASGSIGSSNVSQLSPTLFWVNGAAHGLVIPQRGIRQGDPLSPFIFILCGEVLSSLCKNAQANGSLAGIRVARGSPIINYLLFADDTMFF</sequence>
<evidence type="ECO:0000313" key="1">
    <source>
        <dbReference type="EMBL" id="CAA7038764.1"/>
    </source>
</evidence>
<dbReference type="EMBL" id="CACVBM020001197">
    <property type="protein sequence ID" value="CAA7038764.1"/>
    <property type="molecule type" value="Genomic_DNA"/>
</dbReference>
<dbReference type="PANTHER" id="PTHR46890:SF48">
    <property type="entry name" value="RNA-DIRECTED DNA POLYMERASE"/>
    <property type="match status" value="1"/>
</dbReference>
<gene>
    <name evidence="1" type="ORF">MERR_LOCUS25999</name>
</gene>
<dbReference type="PANTHER" id="PTHR46890">
    <property type="entry name" value="NON-LTR RETROLELEMENT REVERSE TRANSCRIPTASE-LIKE PROTEIN-RELATED"/>
    <property type="match status" value="1"/>
</dbReference>
<dbReference type="Proteomes" id="UP000467841">
    <property type="component" value="Unassembled WGS sequence"/>
</dbReference>
<protein>
    <recommendedName>
        <fullName evidence="3">Reverse transcriptase domain-containing protein</fullName>
    </recommendedName>
</protein>
<evidence type="ECO:0000313" key="2">
    <source>
        <dbReference type="Proteomes" id="UP000467841"/>
    </source>
</evidence>
<dbReference type="AlphaFoldDB" id="A0A6D2JRP4"/>
<dbReference type="OrthoDB" id="1751841at2759"/>
<accession>A0A6D2JRP4</accession>